<evidence type="ECO:0000256" key="1">
    <source>
        <dbReference type="ARBA" id="ARBA00010641"/>
    </source>
</evidence>
<dbReference type="GO" id="GO:0016987">
    <property type="term" value="F:sigma factor activity"/>
    <property type="evidence" value="ECO:0007669"/>
    <property type="project" value="UniProtKB-KW"/>
</dbReference>
<feature type="domain" description="RNA polymerase sigma-70 region 2" evidence="6">
    <location>
        <begin position="25"/>
        <end position="90"/>
    </location>
</feature>
<dbReference type="SUPFAM" id="SSF88659">
    <property type="entry name" value="Sigma3 and sigma4 domains of RNA polymerase sigma factors"/>
    <property type="match status" value="1"/>
</dbReference>
<protein>
    <submittedName>
        <fullName evidence="8">RNA polymerase sigma-70 factor (ECF subfamily)</fullName>
    </submittedName>
</protein>
<dbReference type="Pfam" id="PF04542">
    <property type="entry name" value="Sigma70_r2"/>
    <property type="match status" value="1"/>
</dbReference>
<dbReference type="InterPro" id="IPR013249">
    <property type="entry name" value="RNA_pol_sigma70_r4_t2"/>
</dbReference>
<comment type="similarity">
    <text evidence="1">Belongs to the sigma-70 factor family. ECF subfamily.</text>
</comment>
<sequence length="188" mass="22361">MNPYHTERQLIEQCRTDPAAFGQVFDCWYKPVFGYVMRRCGDYDLARDIAAETFLKAFLKIGSFKWKGISLSSWLYRIATNELNQYYRASKYKPESLQQLLENPQMEKLLHDHVGNEREMVEQELKAFDDYNRIRQNLLKLDIKYQEVIALRYFEQKNNTEISEILDKNEGTVKSLLSRGLEKLRNML</sequence>
<feature type="domain" description="RNA polymerase sigma factor 70 region 4 type 2" evidence="7">
    <location>
        <begin position="133"/>
        <end position="184"/>
    </location>
</feature>
<keyword evidence="4" id="KW-0238">DNA-binding</keyword>
<keyword evidence="5" id="KW-0804">Transcription</keyword>
<accession>A0A316H7P0</accession>
<dbReference type="SUPFAM" id="SSF88946">
    <property type="entry name" value="Sigma2 domain of RNA polymerase sigma factors"/>
    <property type="match status" value="1"/>
</dbReference>
<dbReference type="PANTHER" id="PTHR43133:SF8">
    <property type="entry name" value="RNA POLYMERASE SIGMA FACTOR HI_1459-RELATED"/>
    <property type="match status" value="1"/>
</dbReference>
<dbReference type="RefSeq" id="WP_109609201.1">
    <property type="nucleotide sequence ID" value="NZ_QGHA01000007.1"/>
</dbReference>
<dbReference type="Gene3D" id="1.10.10.10">
    <property type="entry name" value="Winged helix-like DNA-binding domain superfamily/Winged helix DNA-binding domain"/>
    <property type="match status" value="1"/>
</dbReference>
<dbReference type="InterPro" id="IPR014284">
    <property type="entry name" value="RNA_pol_sigma-70_dom"/>
</dbReference>
<comment type="caution">
    <text evidence="8">The sequence shown here is derived from an EMBL/GenBank/DDBJ whole genome shotgun (WGS) entry which is preliminary data.</text>
</comment>
<evidence type="ECO:0000256" key="2">
    <source>
        <dbReference type="ARBA" id="ARBA00023015"/>
    </source>
</evidence>
<reference evidence="8 9" key="1">
    <citation type="submission" date="2018-05" db="EMBL/GenBank/DDBJ databases">
        <title>Genomic Encyclopedia of Archaeal and Bacterial Type Strains, Phase II (KMG-II): from individual species to whole genera.</title>
        <authorList>
            <person name="Goeker M."/>
        </authorList>
    </citation>
    <scope>NUCLEOTIDE SEQUENCE [LARGE SCALE GENOMIC DNA]</scope>
    <source>
        <strain evidence="8 9">DSM 19975</strain>
    </source>
</reference>
<dbReference type="InterPro" id="IPR013325">
    <property type="entry name" value="RNA_pol_sigma_r2"/>
</dbReference>
<dbReference type="PANTHER" id="PTHR43133">
    <property type="entry name" value="RNA POLYMERASE ECF-TYPE SIGMA FACTO"/>
    <property type="match status" value="1"/>
</dbReference>
<keyword evidence="9" id="KW-1185">Reference proteome</keyword>
<dbReference type="NCBIfam" id="TIGR02937">
    <property type="entry name" value="sigma70-ECF"/>
    <property type="match status" value="1"/>
</dbReference>
<dbReference type="GO" id="GO:0006352">
    <property type="term" value="P:DNA-templated transcription initiation"/>
    <property type="evidence" value="ECO:0007669"/>
    <property type="project" value="InterPro"/>
</dbReference>
<proteinExistence type="inferred from homology"/>
<name>A0A316H7P0_9SPHI</name>
<dbReference type="Pfam" id="PF08281">
    <property type="entry name" value="Sigma70_r4_2"/>
    <property type="match status" value="1"/>
</dbReference>
<evidence type="ECO:0000313" key="8">
    <source>
        <dbReference type="EMBL" id="PWK76001.1"/>
    </source>
</evidence>
<dbReference type="Gene3D" id="1.10.1740.10">
    <property type="match status" value="1"/>
</dbReference>
<evidence type="ECO:0000256" key="3">
    <source>
        <dbReference type="ARBA" id="ARBA00023082"/>
    </source>
</evidence>
<dbReference type="InterPro" id="IPR013324">
    <property type="entry name" value="RNA_pol_sigma_r3/r4-like"/>
</dbReference>
<dbReference type="GO" id="GO:0003677">
    <property type="term" value="F:DNA binding"/>
    <property type="evidence" value="ECO:0007669"/>
    <property type="project" value="UniProtKB-KW"/>
</dbReference>
<evidence type="ECO:0000259" key="7">
    <source>
        <dbReference type="Pfam" id="PF08281"/>
    </source>
</evidence>
<dbReference type="Proteomes" id="UP000245678">
    <property type="component" value="Unassembled WGS sequence"/>
</dbReference>
<evidence type="ECO:0000256" key="5">
    <source>
        <dbReference type="ARBA" id="ARBA00023163"/>
    </source>
</evidence>
<dbReference type="InterPro" id="IPR036388">
    <property type="entry name" value="WH-like_DNA-bd_sf"/>
</dbReference>
<evidence type="ECO:0000313" key="9">
    <source>
        <dbReference type="Proteomes" id="UP000245678"/>
    </source>
</evidence>
<gene>
    <name evidence="8" type="ORF">LX99_03735</name>
</gene>
<evidence type="ECO:0000259" key="6">
    <source>
        <dbReference type="Pfam" id="PF04542"/>
    </source>
</evidence>
<organism evidence="8 9">
    <name type="scientific">Mucilaginibacter oryzae</name>
    <dbReference type="NCBI Taxonomy" id="468058"/>
    <lineage>
        <taxon>Bacteria</taxon>
        <taxon>Pseudomonadati</taxon>
        <taxon>Bacteroidota</taxon>
        <taxon>Sphingobacteriia</taxon>
        <taxon>Sphingobacteriales</taxon>
        <taxon>Sphingobacteriaceae</taxon>
        <taxon>Mucilaginibacter</taxon>
    </lineage>
</organism>
<dbReference type="EMBL" id="QGHA01000007">
    <property type="protein sequence ID" value="PWK76001.1"/>
    <property type="molecule type" value="Genomic_DNA"/>
</dbReference>
<keyword evidence="2" id="KW-0805">Transcription regulation</keyword>
<dbReference type="InterPro" id="IPR039425">
    <property type="entry name" value="RNA_pol_sigma-70-like"/>
</dbReference>
<evidence type="ECO:0000256" key="4">
    <source>
        <dbReference type="ARBA" id="ARBA00023125"/>
    </source>
</evidence>
<dbReference type="CDD" id="cd06171">
    <property type="entry name" value="Sigma70_r4"/>
    <property type="match status" value="1"/>
</dbReference>
<dbReference type="InterPro" id="IPR007627">
    <property type="entry name" value="RNA_pol_sigma70_r2"/>
</dbReference>
<keyword evidence="3" id="KW-0731">Sigma factor</keyword>
<dbReference type="AlphaFoldDB" id="A0A316H7P0"/>